<protein>
    <submittedName>
        <fullName evidence="2">IPT/TIG domain-containing protein</fullName>
    </submittedName>
</protein>
<dbReference type="SUPFAM" id="SSF81296">
    <property type="entry name" value="E set domains"/>
    <property type="match status" value="1"/>
</dbReference>
<dbReference type="InterPro" id="IPR002909">
    <property type="entry name" value="IPT_dom"/>
</dbReference>
<dbReference type="Gene3D" id="2.60.40.10">
    <property type="entry name" value="Immunoglobulins"/>
    <property type="match status" value="1"/>
</dbReference>
<proteinExistence type="predicted"/>
<accession>A0A2T0SGM1</accession>
<reference evidence="2 3" key="1">
    <citation type="submission" date="2018-03" db="EMBL/GenBank/DDBJ databases">
        <title>Genomic Encyclopedia of Archaeal and Bacterial Type Strains, Phase II (KMG-II): from individual species to whole genera.</title>
        <authorList>
            <person name="Goeker M."/>
        </authorList>
    </citation>
    <scope>NUCLEOTIDE SEQUENCE [LARGE SCALE GENOMIC DNA]</scope>
    <source>
        <strain evidence="2 3">DSM 28354</strain>
    </source>
</reference>
<dbReference type="RefSeq" id="WP_106139782.1">
    <property type="nucleotide sequence ID" value="NZ_PVTE01000021.1"/>
</dbReference>
<dbReference type="Pfam" id="PF01833">
    <property type="entry name" value="TIG"/>
    <property type="match status" value="1"/>
</dbReference>
<dbReference type="OrthoDB" id="1521716at2"/>
<name>A0A2T0SGM1_9BACT</name>
<evidence type="ECO:0000313" key="3">
    <source>
        <dbReference type="Proteomes" id="UP000238375"/>
    </source>
</evidence>
<dbReference type="PANTHER" id="PTHR41339:SF1">
    <property type="entry name" value="SECRETED PROTEIN"/>
    <property type="match status" value="1"/>
</dbReference>
<dbReference type="PANTHER" id="PTHR41339">
    <property type="entry name" value="LIPL48"/>
    <property type="match status" value="1"/>
</dbReference>
<dbReference type="InterPro" id="IPR013783">
    <property type="entry name" value="Ig-like_fold"/>
</dbReference>
<dbReference type="PROSITE" id="PS51257">
    <property type="entry name" value="PROKAR_LIPOPROTEIN"/>
    <property type="match status" value="1"/>
</dbReference>
<evidence type="ECO:0000313" key="2">
    <source>
        <dbReference type="EMBL" id="PRY32561.1"/>
    </source>
</evidence>
<gene>
    <name evidence="2" type="ORF">CLV58_12162</name>
</gene>
<sequence>MNQIIRWGSLLLLVAGFIGFIAACKNNDSPAPILSVTSISPTSAPAGTTVTISGTNFATTPSSNTVNFGNVPATIMSATSTQLVVMVPVNAGSPVTVSANGSTATGPAFSISAKPVVPVSGTITANTTWTSDNVYFLRGFVNVASGATLTIQPGTIIKGGGVDDDPAGQKQAGTLIILQGAKLEAAGTAQQPIVFTSNKAAGQRNYGDWGGVVLIGKAPHNRPGNQQPEGGIGGQLGTFNEPTDNSGTLRYVRIEFGGVALTSAANSEINGLTLYGVGSGTTIDHVQVSYSGDDSFEWFGGTVNAKYLVAYRGFDDDFDTDWGYTGKVQFGVSLRDPQVADQSRSNCFESDNFAAGENAAGVPLTANNGLPLTQPTFANISAFLTSGTPSVASTSSTGGSGSYQSAMHLRRNTAISIINSVFVGWPEGLRLDGTTTGTLANASNGSLEVQGVTVANSLTAVLGAGNITNDQASTYFNLAARKNTVVASSDLPGLLLNGASFALTSTPNFAPQAGSALLVSGNAITGGKVGDSFFTSAPYRGAFNGTDNWLSGWTNFDPKNTNYN</sequence>
<organism evidence="2 3">
    <name type="scientific">Spirosoma oryzae</name>
    <dbReference type="NCBI Taxonomy" id="1469603"/>
    <lineage>
        <taxon>Bacteria</taxon>
        <taxon>Pseudomonadati</taxon>
        <taxon>Bacteroidota</taxon>
        <taxon>Cytophagia</taxon>
        <taxon>Cytophagales</taxon>
        <taxon>Cytophagaceae</taxon>
        <taxon>Spirosoma</taxon>
    </lineage>
</organism>
<evidence type="ECO:0000259" key="1">
    <source>
        <dbReference type="Pfam" id="PF01833"/>
    </source>
</evidence>
<feature type="domain" description="IPT/TIG" evidence="1">
    <location>
        <begin position="35"/>
        <end position="103"/>
    </location>
</feature>
<dbReference type="InterPro" id="IPR014756">
    <property type="entry name" value="Ig_E-set"/>
</dbReference>
<comment type="caution">
    <text evidence="2">The sequence shown here is derived from an EMBL/GenBank/DDBJ whole genome shotgun (WGS) entry which is preliminary data.</text>
</comment>
<dbReference type="CDD" id="cd00603">
    <property type="entry name" value="IPT_PCSR"/>
    <property type="match status" value="1"/>
</dbReference>
<dbReference type="Proteomes" id="UP000238375">
    <property type="component" value="Unassembled WGS sequence"/>
</dbReference>
<dbReference type="EMBL" id="PVTE01000021">
    <property type="protein sequence ID" value="PRY32561.1"/>
    <property type="molecule type" value="Genomic_DNA"/>
</dbReference>
<dbReference type="AlphaFoldDB" id="A0A2T0SGM1"/>
<keyword evidence="3" id="KW-1185">Reference proteome</keyword>